<name>A0AB73MAB6_9LEPT</name>
<evidence type="ECO:0000313" key="2">
    <source>
        <dbReference type="EMBL" id="ONF92621.1"/>
    </source>
</evidence>
<sequence>MRRVLPEHARGSGSGDLLITNQLETNHLKHMDGNPVNYRDPSGHVSGAGLMHMMNRMIGHAMGKDFGKKGLDRKLNTRGISTGINRFAKRAFSVSSKGGTKRGWEAAALAYYQTEGDLVSMVDAYFKGNKAAKRQRRSNEQLKIADSIMKIGIVVIVVLSGGVAIGAVGGAAAFGAISASAAEPWIIGSAAAALGAGSAREKLKQGTAINFKDFLYTCGAEGTSGINTRSQWNGSISVEARGCYAVDVGE</sequence>
<evidence type="ECO:0000256" key="1">
    <source>
        <dbReference type="SAM" id="Phobius"/>
    </source>
</evidence>
<protein>
    <submittedName>
        <fullName evidence="2">Uncharacterized protein</fullName>
    </submittedName>
</protein>
<keyword evidence="1" id="KW-0812">Transmembrane</keyword>
<gene>
    <name evidence="2" type="ORF">BWD14_11880</name>
</gene>
<dbReference type="EMBL" id="MTSU01000010">
    <property type="protein sequence ID" value="ONF92621.1"/>
    <property type="molecule type" value="Genomic_DNA"/>
</dbReference>
<proteinExistence type="predicted"/>
<keyword evidence="1" id="KW-0472">Membrane</keyword>
<keyword evidence="1" id="KW-1133">Transmembrane helix</keyword>
<accession>A0AB73MAB6</accession>
<dbReference type="Proteomes" id="UP000189337">
    <property type="component" value="Unassembled WGS sequence"/>
</dbReference>
<dbReference type="AlphaFoldDB" id="A0AB73MAB6"/>
<reference evidence="2 3" key="1">
    <citation type="submission" date="2017-01" db="EMBL/GenBank/DDBJ databases">
        <title>Comparative genomic analysis of Brazilian Leptospira santarosai.</title>
        <authorList>
            <person name="Moreno L.Z."/>
            <person name="Miraglia F."/>
            <person name="Kremer F.S."/>
            <person name="Eslabao M.R."/>
            <person name="Lilenbaum W."/>
            <person name="Dellagostin O.A."/>
            <person name="Moreno A.M."/>
        </authorList>
    </citation>
    <scope>NUCLEOTIDE SEQUENCE [LARGE SCALE GENOMIC DNA]</scope>
    <source>
        <strain evidence="2 3">M52/8-19</strain>
    </source>
</reference>
<evidence type="ECO:0000313" key="3">
    <source>
        <dbReference type="Proteomes" id="UP000189337"/>
    </source>
</evidence>
<comment type="caution">
    <text evidence="2">The sequence shown here is derived from an EMBL/GenBank/DDBJ whole genome shotgun (WGS) entry which is preliminary data.</text>
</comment>
<organism evidence="2 3">
    <name type="scientific">Leptospira santarosai</name>
    <dbReference type="NCBI Taxonomy" id="28183"/>
    <lineage>
        <taxon>Bacteria</taxon>
        <taxon>Pseudomonadati</taxon>
        <taxon>Spirochaetota</taxon>
        <taxon>Spirochaetia</taxon>
        <taxon>Leptospirales</taxon>
        <taxon>Leptospiraceae</taxon>
        <taxon>Leptospira</taxon>
    </lineage>
</organism>
<feature type="transmembrane region" description="Helical" evidence="1">
    <location>
        <begin position="151"/>
        <end position="177"/>
    </location>
</feature>